<evidence type="ECO:0000256" key="3">
    <source>
        <dbReference type="SAM" id="Phobius"/>
    </source>
</evidence>
<accession>A0A844ZPR0</accession>
<dbReference type="AlphaFoldDB" id="A0A844ZPR0"/>
<dbReference type="PANTHER" id="PTHR46825">
    <property type="entry name" value="D-ALANYL-D-ALANINE-CARBOXYPEPTIDASE/ENDOPEPTIDASE AMPH"/>
    <property type="match status" value="1"/>
</dbReference>
<protein>
    <submittedName>
        <fullName evidence="5">Serine hydrolase</fullName>
    </submittedName>
</protein>
<name>A0A844ZPR0_9SPHN</name>
<keyword evidence="2 3" id="KW-0472">Membrane</keyword>
<keyword evidence="3" id="KW-0812">Transmembrane</keyword>
<dbReference type="EMBL" id="WTYY01000002">
    <property type="protein sequence ID" value="MXO87619.1"/>
    <property type="molecule type" value="Genomic_DNA"/>
</dbReference>
<dbReference type="InterPro" id="IPR001466">
    <property type="entry name" value="Beta-lactam-related"/>
</dbReference>
<evidence type="ECO:0000259" key="4">
    <source>
        <dbReference type="Pfam" id="PF00144"/>
    </source>
</evidence>
<reference evidence="5 6" key="1">
    <citation type="submission" date="2019-12" db="EMBL/GenBank/DDBJ databases">
        <title>Genomic-based taxomic classification of the family Erythrobacteraceae.</title>
        <authorList>
            <person name="Xu L."/>
        </authorList>
    </citation>
    <scope>NUCLEOTIDE SEQUENCE [LARGE SCALE GENOMIC DNA]</scope>
    <source>
        <strain evidence="5 6">JCM 16339</strain>
    </source>
</reference>
<organism evidence="5 6">
    <name type="scientific">Alteraurantiacibacter aestuarii</name>
    <dbReference type="NCBI Taxonomy" id="650004"/>
    <lineage>
        <taxon>Bacteria</taxon>
        <taxon>Pseudomonadati</taxon>
        <taxon>Pseudomonadota</taxon>
        <taxon>Alphaproteobacteria</taxon>
        <taxon>Sphingomonadales</taxon>
        <taxon>Erythrobacteraceae</taxon>
        <taxon>Alteraurantiacibacter</taxon>
    </lineage>
</organism>
<dbReference type="InterPro" id="IPR012338">
    <property type="entry name" value="Beta-lactam/transpept-like"/>
</dbReference>
<keyword evidence="6" id="KW-1185">Reference proteome</keyword>
<dbReference type="Proteomes" id="UP000435243">
    <property type="component" value="Unassembled WGS sequence"/>
</dbReference>
<evidence type="ECO:0000313" key="6">
    <source>
        <dbReference type="Proteomes" id="UP000435243"/>
    </source>
</evidence>
<feature type="transmembrane region" description="Helical" evidence="3">
    <location>
        <begin position="342"/>
        <end position="362"/>
    </location>
</feature>
<dbReference type="GO" id="GO:0016020">
    <property type="term" value="C:membrane"/>
    <property type="evidence" value="ECO:0007669"/>
    <property type="project" value="UniProtKB-SubCell"/>
</dbReference>
<evidence type="ECO:0000256" key="2">
    <source>
        <dbReference type="ARBA" id="ARBA00023136"/>
    </source>
</evidence>
<gene>
    <name evidence="5" type="ORF">GRI32_02590</name>
</gene>
<proteinExistence type="predicted"/>
<keyword evidence="3" id="KW-1133">Transmembrane helix</keyword>
<dbReference type="InterPro" id="IPR050491">
    <property type="entry name" value="AmpC-like"/>
</dbReference>
<dbReference type="PANTHER" id="PTHR46825:SF11">
    <property type="entry name" value="PENICILLIN-BINDING PROTEIN 4"/>
    <property type="match status" value="1"/>
</dbReference>
<dbReference type="Gene3D" id="3.40.710.10">
    <property type="entry name" value="DD-peptidase/beta-lactamase superfamily"/>
    <property type="match status" value="1"/>
</dbReference>
<comment type="caution">
    <text evidence="5">The sequence shown here is derived from an EMBL/GenBank/DDBJ whole genome shotgun (WGS) entry which is preliminary data.</text>
</comment>
<dbReference type="OrthoDB" id="9804448at2"/>
<evidence type="ECO:0000256" key="1">
    <source>
        <dbReference type="ARBA" id="ARBA00004370"/>
    </source>
</evidence>
<keyword evidence="5" id="KW-0378">Hydrolase</keyword>
<feature type="transmembrane region" description="Helical" evidence="3">
    <location>
        <begin position="374"/>
        <end position="398"/>
    </location>
</feature>
<evidence type="ECO:0000313" key="5">
    <source>
        <dbReference type="EMBL" id="MXO87619.1"/>
    </source>
</evidence>
<feature type="transmembrane region" description="Helical" evidence="3">
    <location>
        <begin position="418"/>
        <end position="437"/>
    </location>
</feature>
<comment type="subcellular location">
    <subcellularLocation>
        <location evidence="1">Membrane</location>
    </subcellularLocation>
</comment>
<dbReference type="GO" id="GO:0016787">
    <property type="term" value="F:hydrolase activity"/>
    <property type="evidence" value="ECO:0007669"/>
    <property type="project" value="UniProtKB-KW"/>
</dbReference>
<feature type="domain" description="Beta-lactamase-related" evidence="4">
    <location>
        <begin position="2"/>
        <end position="316"/>
    </location>
</feature>
<dbReference type="SUPFAM" id="SSF56601">
    <property type="entry name" value="beta-lactamase/transpeptidase-like"/>
    <property type="match status" value="1"/>
</dbReference>
<dbReference type="Pfam" id="PF00144">
    <property type="entry name" value="Beta-lactamase"/>
    <property type="match status" value="1"/>
</dbReference>
<sequence>MEQLVDAEWPASGAPGVAYAIVDHGEIASGARGTVLAGSDEAVTPDTPFQIGSISKSFTALAIMQLVEQGRIDLDAGVGTYLGAFRGQPSAAITIRQLLSHTSGYSTVQGNAMHGDSAAGEGELAAYAARIAQWNPAHQPGTVWEYSNANYQVLGALIEQTSGEDYATYVESHILAPLGMDNSSVADGGPRGEMAVGHRPWFGGHRPFRQGLTERINAPAGGIFASANDLALYLAMMVNGEDDIITAASKAAMLHPASEASPFYGLGWFIDGESGTASHSGLVPGTETLATILPSQGKGVAVLVNANGGIGFGENLQLRNAITAKALGFDYAGEGARLWPKVTYLMVVLLPLFFLASIAWAWRNRRKLAAKSGVSGLFSLWFPLFAMFAVAAVLLILIPYMFGGSLDTLLLYQPDFAQAMVAAAITGPVWAIFRLIVTYREKARTGRNEAGEAAG</sequence>